<keyword evidence="2" id="KW-1185">Reference proteome</keyword>
<dbReference type="HOGENOM" id="CLU_515477_0_0_2"/>
<dbReference type="KEGG" id="vdi:Vdis_0509"/>
<evidence type="ECO:0000313" key="2">
    <source>
        <dbReference type="Proteomes" id="UP000006681"/>
    </source>
</evidence>
<dbReference type="EMBL" id="CP002100">
    <property type="protein sequence ID" value="ADN49908.1"/>
    <property type="molecule type" value="Genomic_DNA"/>
</dbReference>
<reference evidence="1 2" key="1">
    <citation type="journal article" date="2010" name="Stand. Genomic Sci.">
        <title>Complete genome sequence of Vulcanisaeta distributa type strain (IC-017).</title>
        <authorList>
            <person name="Mavromatis K."/>
            <person name="Sikorski J."/>
            <person name="Pabst E."/>
            <person name="Teshima H."/>
            <person name="Lapidus A."/>
            <person name="Lucas S."/>
            <person name="Nolan M."/>
            <person name="Glavina Del Rio T."/>
            <person name="Cheng J.F."/>
            <person name="Bruce D."/>
            <person name="Goodwin L."/>
            <person name="Pitluck S."/>
            <person name="Liolios K."/>
            <person name="Ivanova N."/>
            <person name="Mikhailova N."/>
            <person name="Pati A."/>
            <person name="Chen A."/>
            <person name="Palaniappan K."/>
            <person name="Land M."/>
            <person name="Hauser L."/>
            <person name="Chang Y.J."/>
            <person name="Jeffries C.D."/>
            <person name="Rohde M."/>
            <person name="Spring S."/>
            <person name="Goker M."/>
            <person name="Wirth R."/>
            <person name="Woyke T."/>
            <person name="Bristow J."/>
            <person name="Eisen J.A."/>
            <person name="Markowitz V."/>
            <person name="Hugenholtz P."/>
            <person name="Klenk H.P."/>
            <person name="Kyrpides N.C."/>
        </authorList>
    </citation>
    <scope>NUCLEOTIDE SEQUENCE [LARGE SCALE GENOMIC DNA]</scope>
    <source>
        <strain evidence="2">DSM 14429 / JCM 11212 / NBRC 100878 / IC-017</strain>
    </source>
</reference>
<protein>
    <submittedName>
        <fullName evidence="1">Uncharacterized protein</fullName>
    </submittedName>
</protein>
<dbReference type="GeneID" id="9751429"/>
<sequence length="528" mass="60904">MMEHSSSNYVNDIEMIIHDYNDKTLDIQELHNLLSALRQLITNNWDYIKNIYARDSVRNSKLGSLMYPTDIHLKVGIASDSNTLINNDKAIPLLSGFFISDATLIRDKNKVTALAINTPDPSLATSFIFTLLSYSGKNYVKDYISVILIEGKNKKSVSFKHIISDNAKFLEKFSIYLVTKDDIYQLIDINHNLITSELKDWLKWTLNNWDNPHYYIILRKQLKFVKYSINGLLTRDSIFTWYLGDGVRGHFNRGAFDIGLSFITDPLIFKFMNRFLCTLYNCDSKFFGGHGARNSEHYIVCPVKAEVIKDIVEWAGKWPKYGLTQRVLDLLEAIKYGKLCEGYRKWPTIDIDGFELIIRKHNMGNRWYLTKSAASKEYLDAIAALLKQKFEINANIRENKWGYELYVSIEDTRRILRMLGVYERFYGEPRRLPSVDDVIGVLRRYGIRRWHVHEARARNGNGYEYTEACVLISLGDSGEAMRLRDELVGLGVRVRKVVWGTVIVCRTEDRLLLTKALSTMGLGGVDST</sequence>
<proteinExistence type="predicted"/>
<dbReference type="Proteomes" id="UP000006681">
    <property type="component" value="Chromosome"/>
</dbReference>
<reference evidence="2" key="2">
    <citation type="journal article" date="2010" name="Stand. Genomic Sci.">
        <title>Complete genome sequence of Vulcanisaeta distributa type strain (IC-017T).</title>
        <authorList>
            <person name="Mavromatis K."/>
            <person name="Sikorski J."/>
            <person name="Pabst E."/>
            <person name="Teshima H."/>
            <person name="Lapidus A."/>
            <person name="Lucas S."/>
            <person name="Nolan M."/>
            <person name="Glavina Del Rio T."/>
            <person name="Cheng J."/>
            <person name="Bruce D."/>
            <person name="Goodwin L."/>
            <person name="Pitluck S."/>
            <person name="Liolios K."/>
            <person name="Ivanova N."/>
            <person name="Mikhailova N."/>
            <person name="Pati A."/>
            <person name="Chen A."/>
            <person name="Palaniappan K."/>
            <person name="Land M."/>
            <person name="Hauser L."/>
            <person name="Chang Y."/>
            <person name="Jeffries C."/>
            <person name="Rohde M."/>
            <person name="Spring S."/>
            <person name="Goker M."/>
            <person name="Wirth R."/>
            <person name="Woyke T."/>
            <person name="Bristow J."/>
            <person name="Eisen J."/>
            <person name="Markowitz V."/>
            <person name="Hugenholtz P."/>
            <person name="Klenk H."/>
            <person name="Kyrpides N."/>
        </authorList>
    </citation>
    <scope>NUCLEOTIDE SEQUENCE [LARGE SCALE GENOMIC DNA]</scope>
    <source>
        <strain evidence="2">DSM 14429 / JCM 11212 / NBRC 100878 / IC-017</strain>
    </source>
</reference>
<evidence type="ECO:0000313" key="1">
    <source>
        <dbReference type="EMBL" id="ADN49908.1"/>
    </source>
</evidence>
<gene>
    <name evidence="1" type="ordered locus">Vdis_0509</name>
</gene>
<dbReference type="OrthoDB" id="27984at2157"/>
<accession>E1QUI2</accession>
<name>E1QUI2_VULDI</name>
<dbReference type="eggNOG" id="arCOG13786">
    <property type="taxonomic scope" value="Archaea"/>
</dbReference>
<dbReference type="RefSeq" id="WP_013335633.1">
    <property type="nucleotide sequence ID" value="NC_014537.1"/>
</dbReference>
<organism evidence="1 2">
    <name type="scientific">Vulcanisaeta distributa (strain DSM 14429 / JCM 11212 / NBRC 100878 / IC-017)</name>
    <dbReference type="NCBI Taxonomy" id="572478"/>
    <lineage>
        <taxon>Archaea</taxon>
        <taxon>Thermoproteota</taxon>
        <taxon>Thermoprotei</taxon>
        <taxon>Thermoproteales</taxon>
        <taxon>Thermoproteaceae</taxon>
        <taxon>Vulcanisaeta</taxon>
    </lineage>
</organism>
<dbReference type="AlphaFoldDB" id="E1QUI2"/>